<evidence type="ECO:0000313" key="3">
    <source>
        <dbReference type="EMBL" id="MBB6146347.1"/>
    </source>
</evidence>
<feature type="transmembrane region" description="Helical" evidence="2">
    <location>
        <begin position="173"/>
        <end position="194"/>
    </location>
</feature>
<accession>A0A841K176</accession>
<comment type="caution">
    <text evidence="3">The sequence shown here is derived from an EMBL/GenBank/DDBJ whole genome shotgun (WGS) entry which is preliminary data.</text>
</comment>
<feature type="compositionally biased region" description="Basic and acidic residues" evidence="1">
    <location>
        <begin position="1"/>
        <end position="21"/>
    </location>
</feature>
<evidence type="ECO:0000313" key="4">
    <source>
        <dbReference type="Proteomes" id="UP000538666"/>
    </source>
</evidence>
<dbReference type="EMBL" id="JACHEK010000009">
    <property type="protein sequence ID" value="MBB6146347.1"/>
    <property type="molecule type" value="Genomic_DNA"/>
</dbReference>
<evidence type="ECO:0000256" key="1">
    <source>
        <dbReference type="SAM" id="MobiDB-lite"/>
    </source>
</evidence>
<keyword evidence="2" id="KW-1133">Transmembrane helix</keyword>
<proteinExistence type="predicted"/>
<keyword evidence="2" id="KW-0472">Membrane</keyword>
<keyword evidence="2" id="KW-0812">Transmembrane</keyword>
<gene>
    <name evidence="3" type="ORF">HNQ77_004319</name>
</gene>
<protein>
    <submittedName>
        <fullName evidence="3">Uncharacterized protein</fullName>
    </submittedName>
</protein>
<reference evidence="3 4" key="1">
    <citation type="submission" date="2020-08" db="EMBL/GenBank/DDBJ databases">
        <title>Genomic Encyclopedia of Type Strains, Phase IV (KMG-IV): sequencing the most valuable type-strain genomes for metagenomic binning, comparative biology and taxonomic classification.</title>
        <authorList>
            <person name="Goeker M."/>
        </authorList>
    </citation>
    <scope>NUCLEOTIDE SEQUENCE [LARGE SCALE GENOMIC DNA]</scope>
    <source>
        <strain evidence="3 4">DSM 103733</strain>
    </source>
</reference>
<dbReference type="RefSeq" id="WP_050058212.1">
    <property type="nucleotide sequence ID" value="NZ_JACHEK010000009.1"/>
</dbReference>
<dbReference type="AlphaFoldDB" id="A0A841K176"/>
<organism evidence="3 4">
    <name type="scientific">Silvibacterium bohemicum</name>
    <dbReference type="NCBI Taxonomy" id="1577686"/>
    <lineage>
        <taxon>Bacteria</taxon>
        <taxon>Pseudomonadati</taxon>
        <taxon>Acidobacteriota</taxon>
        <taxon>Terriglobia</taxon>
        <taxon>Terriglobales</taxon>
        <taxon>Acidobacteriaceae</taxon>
        <taxon>Silvibacterium</taxon>
    </lineage>
</organism>
<keyword evidence="4" id="KW-1185">Reference proteome</keyword>
<evidence type="ECO:0000256" key="2">
    <source>
        <dbReference type="SAM" id="Phobius"/>
    </source>
</evidence>
<feature type="region of interest" description="Disordered" evidence="1">
    <location>
        <begin position="1"/>
        <end position="33"/>
    </location>
</feature>
<dbReference type="Proteomes" id="UP000538666">
    <property type="component" value="Unassembled WGS sequence"/>
</dbReference>
<name>A0A841K176_9BACT</name>
<sequence>MAKEQATRLEHLPETPEESKNRPAQASSSAQVSAVDRLIELASDKKSAPPTLAIQKSSGSDSGSTWKVLGQLKSVLPYLSRLLPLLDSRLLPLLDMVGMGHAQNAGLSKEIREEIAGIQISHREILSSAQEQSVEVKRLGDRIAQIQEEVHRSNFEHGKLVEEVKSLGQLLRIAGAVLGVLLIVLVLMVGFLLAHTVR</sequence>
<feature type="compositionally biased region" description="Low complexity" evidence="1">
    <location>
        <begin position="24"/>
        <end position="33"/>
    </location>
</feature>